<protein>
    <recommendedName>
        <fullName evidence="2">Bypass of forespore C C-terminal domain-containing protein</fullName>
    </recommendedName>
</protein>
<feature type="domain" description="Bypass of forespore C C-terminal" evidence="2">
    <location>
        <begin position="193"/>
        <end position="246"/>
    </location>
</feature>
<dbReference type="KEGG" id="anr:Ana3638_18075"/>
<dbReference type="RefSeq" id="WP_161839278.1">
    <property type="nucleotide sequence ID" value="NZ_CP048000.1"/>
</dbReference>
<reference evidence="3 4" key="1">
    <citation type="submission" date="2020-01" db="EMBL/GenBank/DDBJ databases">
        <title>Genome analysis of Anaerocolumna sp. CBA3638.</title>
        <authorList>
            <person name="Kim J."/>
            <person name="Roh S.W."/>
        </authorList>
    </citation>
    <scope>NUCLEOTIDE SEQUENCE [LARGE SCALE GENOMIC DNA]</scope>
    <source>
        <strain evidence="3 4">CBA3638</strain>
    </source>
</reference>
<sequence>MKIKKALVYFISFFSLSVMFSACYYISYKNALRDFNESAVERNNEFILSLEKNGYLQIGNQVAANNQAQTQEPIQSTEAESNITVENTTDTTVPVDQVKEDTVLPATQYTLQTYDVKTGVTSEEVLPTPSYLIGLNREEVIQYLNDYMQDLPLNEFQKGLISFEVVKFSKDDITLKKTYNTDNAEYKYYLKAQNGYIIAYYGDQKTVFDYTGVSTENLSAAEQQKLEEGIPVKDLDELYALLENYSS</sequence>
<evidence type="ECO:0000259" key="2">
    <source>
        <dbReference type="Pfam" id="PF08955"/>
    </source>
</evidence>
<dbReference type="Pfam" id="PF08955">
    <property type="entry name" value="BofC_C"/>
    <property type="match status" value="1"/>
</dbReference>
<keyword evidence="1" id="KW-0812">Transmembrane</keyword>
<dbReference type="EMBL" id="CP048000">
    <property type="protein sequence ID" value="QHQ62454.1"/>
    <property type="molecule type" value="Genomic_DNA"/>
</dbReference>
<organism evidence="3 4">
    <name type="scientific">Anaerocolumna sedimenticola</name>
    <dbReference type="NCBI Taxonomy" id="2696063"/>
    <lineage>
        <taxon>Bacteria</taxon>
        <taxon>Bacillati</taxon>
        <taxon>Bacillota</taxon>
        <taxon>Clostridia</taxon>
        <taxon>Lachnospirales</taxon>
        <taxon>Lachnospiraceae</taxon>
        <taxon>Anaerocolumna</taxon>
    </lineage>
</organism>
<name>A0A6P1TN82_9FIRM</name>
<accession>A0A6P1TN82</accession>
<evidence type="ECO:0000313" key="3">
    <source>
        <dbReference type="EMBL" id="QHQ62454.1"/>
    </source>
</evidence>
<dbReference type="AlphaFoldDB" id="A0A6P1TN82"/>
<gene>
    <name evidence="3" type="ORF">Ana3638_18075</name>
</gene>
<evidence type="ECO:0000256" key="1">
    <source>
        <dbReference type="SAM" id="Phobius"/>
    </source>
</evidence>
<dbReference type="Proteomes" id="UP000464314">
    <property type="component" value="Chromosome"/>
</dbReference>
<keyword evidence="1" id="KW-0472">Membrane</keyword>
<dbReference type="PROSITE" id="PS51257">
    <property type="entry name" value="PROKAR_LIPOPROTEIN"/>
    <property type="match status" value="1"/>
</dbReference>
<evidence type="ECO:0000313" key="4">
    <source>
        <dbReference type="Proteomes" id="UP000464314"/>
    </source>
</evidence>
<dbReference type="InterPro" id="IPR015050">
    <property type="entry name" value="BofC_C"/>
</dbReference>
<keyword evidence="4" id="KW-1185">Reference proteome</keyword>
<proteinExistence type="predicted"/>
<keyword evidence="1" id="KW-1133">Transmembrane helix</keyword>
<feature type="transmembrane region" description="Helical" evidence="1">
    <location>
        <begin position="7"/>
        <end position="27"/>
    </location>
</feature>